<dbReference type="eggNOG" id="ENOG5033P7Y">
    <property type="taxonomic scope" value="Bacteria"/>
</dbReference>
<evidence type="ECO:0000313" key="4">
    <source>
        <dbReference type="Proteomes" id="UP000030905"/>
    </source>
</evidence>
<keyword evidence="4" id="KW-1185">Reference proteome</keyword>
<dbReference type="PATRIC" id="fig|1262449.3.peg.149"/>
<dbReference type="RefSeq" id="WP_003440718.1">
    <property type="nucleotide sequence ID" value="NZ_JPGY02000001.1"/>
</dbReference>
<evidence type="ECO:0000313" key="2">
    <source>
        <dbReference type="EMBL" id="KRU13641.1"/>
    </source>
</evidence>
<proteinExistence type="predicted"/>
<organism evidence="1 4">
    <name type="scientific">Clostridium pasteurianum DSM 525 = ATCC 6013</name>
    <dbReference type="NCBI Taxonomy" id="1262449"/>
    <lineage>
        <taxon>Bacteria</taxon>
        <taxon>Bacillati</taxon>
        <taxon>Bacillota</taxon>
        <taxon>Clostridia</taxon>
        <taxon>Eubacteriales</taxon>
        <taxon>Clostridiaceae</taxon>
        <taxon>Clostridium</taxon>
    </lineage>
</organism>
<name>A0A0H3IZA1_CLOPA</name>
<dbReference type="AlphaFoldDB" id="A0A0H3IZA1"/>
<dbReference type="EMBL" id="JPGY02000001">
    <property type="protein sequence ID" value="KRU13641.1"/>
    <property type="molecule type" value="Genomic_DNA"/>
</dbReference>
<reference evidence="1 4" key="1">
    <citation type="journal article" date="2015" name="Genome Announc.">
        <title>Complete Genome Sequence of the Nitrogen-Fixing and Solvent-Producing Clostridium pasteurianum DSM 525.</title>
        <authorList>
            <person name="Poehlein A."/>
            <person name="Grosse-Honebrink A."/>
            <person name="Zhang Y."/>
            <person name="Minton N.P."/>
            <person name="Daniel R."/>
        </authorList>
    </citation>
    <scope>NUCLEOTIDE SEQUENCE [LARGE SCALE GENOMIC DNA]</scope>
    <source>
        <strain evidence="1">DSM 525</strain>
        <strain evidence="4">DSM 525 / ATCC 6013</strain>
    </source>
</reference>
<reference evidence="2 3" key="3">
    <citation type="journal article" name="Genome Announc.">
        <title>Improved Draft Genome Sequence of Clostridium pasteurianum Strain ATCC 6013 (DSM 525) Using a Hybrid Next-Generation Sequencing Approach.</title>
        <authorList>
            <person name="Pyne M.E."/>
            <person name="Utturkar S."/>
            <person name="Brown S.D."/>
            <person name="Moo-Young M."/>
            <person name="Chung D.A."/>
            <person name="Chou C.P."/>
        </authorList>
    </citation>
    <scope>NUCLEOTIDE SEQUENCE [LARGE SCALE GENOMIC DNA]</scope>
    <source>
        <strain evidence="2 3">ATCC 6013</strain>
    </source>
</reference>
<protein>
    <submittedName>
        <fullName evidence="1">Uncharacterized protein</fullName>
    </submittedName>
</protein>
<sequence length="115" mass="13410">MFLYDTNLSFALKNQVGQYDVGDFALFKINSLNDKFKGVYVKYTENKEITFKIKCPLCNKYHYYTYNLDTFFKREITIGGCELLGEQIFLIGHTEKVAGVINKYINIKSKVYAML</sequence>
<reference evidence="2" key="2">
    <citation type="submission" date="2015-10" db="EMBL/GenBank/DDBJ databases">
        <title>Improved Draft Genome Sequence of Clostridium pasteurianum Strain ATCC 6013 (DSM 525) Using a Hybrid Next-Generation Sequencing Approach.</title>
        <authorList>
            <person name="Pyne M.E."/>
            <person name="Utturkar S.M."/>
            <person name="Brown S.D."/>
            <person name="Moo-Young M."/>
            <person name="Chung D.A."/>
            <person name="Chou P.C."/>
        </authorList>
    </citation>
    <scope>NUCLEOTIDE SEQUENCE</scope>
    <source>
        <strain evidence="2">ATCC 6013</strain>
    </source>
</reference>
<dbReference type="EMBL" id="CP009268">
    <property type="protein sequence ID" value="AJA50347.1"/>
    <property type="molecule type" value="Genomic_DNA"/>
</dbReference>
<gene>
    <name evidence="1" type="ORF">CLPA_c02590</name>
    <name evidence="2" type="ORF">CP6013_02889</name>
</gene>
<dbReference type="Proteomes" id="UP000028042">
    <property type="component" value="Unassembled WGS sequence"/>
</dbReference>
<evidence type="ECO:0000313" key="1">
    <source>
        <dbReference type="EMBL" id="AJA50347.1"/>
    </source>
</evidence>
<accession>A0A0H3IZA1</accession>
<evidence type="ECO:0000313" key="3">
    <source>
        <dbReference type="Proteomes" id="UP000028042"/>
    </source>
</evidence>
<dbReference type="KEGG" id="cpat:CLPA_c02590"/>
<dbReference type="KEGG" id="cpae:CPAST_c02590"/>
<dbReference type="Proteomes" id="UP000030905">
    <property type="component" value="Chromosome"/>
</dbReference>